<feature type="compositionally biased region" description="Pro residues" evidence="1">
    <location>
        <begin position="50"/>
        <end position="59"/>
    </location>
</feature>
<accession>A0A7U2EVX6</accession>
<feature type="compositionally biased region" description="Polar residues" evidence="1">
    <location>
        <begin position="8"/>
        <end position="29"/>
    </location>
</feature>
<reference evidence="3" key="1">
    <citation type="journal article" date="2021" name="BMC Genomics">
        <title>Chromosome-level genome assembly and manually-curated proteome of model necrotroph Parastagonospora nodorum Sn15 reveals a genome-wide trove of candidate effector homologs, and redundancy of virulence-related functions within an accessory chromosome.</title>
        <authorList>
            <person name="Bertazzoni S."/>
            <person name="Jones D.A.B."/>
            <person name="Phan H.T."/>
            <person name="Tan K.-C."/>
            <person name="Hane J.K."/>
        </authorList>
    </citation>
    <scope>NUCLEOTIDE SEQUENCE [LARGE SCALE GENOMIC DNA]</scope>
    <source>
        <strain evidence="3">SN15 / ATCC MYA-4574 / FGSC 10173)</strain>
    </source>
</reference>
<proteinExistence type="predicted"/>
<organism evidence="2 3">
    <name type="scientific">Phaeosphaeria nodorum (strain SN15 / ATCC MYA-4574 / FGSC 10173)</name>
    <name type="common">Glume blotch fungus</name>
    <name type="synonym">Parastagonospora nodorum</name>
    <dbReference type="NCBI Taxonomy" id="321614"/>
    <lineage>
        <taxon>Eukaryota</taxon>
        <taxon>Fungi</taxon>
        <taxon>Dikarya</taxon>
        <taxon>Ascomycota</taxon>
        <taxon>Pezizomycotina</taxon>
        <taxon>Dothideomycetes</taxon>
        <taxon>Pleosporomycetidae</taxon>
        <taxon>Pleosporales</taxon>
        <taxon>Pleosporineae</taxon>
        <taxon>Phaeosphaeriaceae</taxon>
        <taxon>Parastagonospora</taxon>
    </lineage>
</organism>
<gene>
    <name evidence="2" type="ORF">JI435_080800</name>
</gene>
<evidence type="ECO:0000313" key="3">
    <source>
        <dbReference type="Proteomes" id="UP000663193"/>
    </source>
</evidence>
<dbReference type="VEuPathDB" id="FungiDB:JI435_080800"/>
<evidence type="ECO:0000256" key="1">
    <source>
        <dbReference type="SAM" id="MobiDB-lite"/>
    </source>
</evidence>
<dbReference type="EMBL" id="CP069024">
    <property type="protein sequence ID" value="QRC92868.1"/>
    <property type="molecule type" value="Genomic_DNA"/>
</dbReference>
<feature type="region of interest" description="Disordered" evidence="1">
    <location>
        <begin position="1"/>
        <end position="29"/>
    </location>
</feature>
<keyword evidence="3" id="KW-1185">Reference proteome</keyword>
<evidence type="ECO:0000313" key="2">
    <source>
        <dbReference type="EMBL" id="QRC92868.1"/>
    </source>
</evidence>
<dbReference type="KEGG" id="pno:SNOG_08080"/>
<dbReference type="Proteomes" id="UP000663193">
    <property type="component" value="Chromosome 2"/>
</dbReference>
<sequence>MSKDAAGTASSEQLHQSTLQATKFPNSKTYLLQPNQTTFTYTSCLLPTPAASPPSPRGSPTPKLARPRAMSTTRAAHLPRARRSRAMTQRAD</sequence>
<feature type="region of interest" description="Disordered" evidence="1">
    <location>
        <begin position="47"/>
        <end position="92"/>
    </location>
</feature>
<name>A0A7U2EVX6_PHANO</name>
<dbReference type="AlphaFoldDB" id="A0A7U2EVX6"/>
<dbReference type="RefSeq" id="XP_001798407.1">
    <property type="nucleotide sequence ID" value="XM_001798355.1"/>
</dbReference>
<protein>
    <submittedName>
        <fullName evidence="2">Uncharacterized protein</fullName>
    </submittedName>
</protein>